<proteinExistence type="predicted"/>
<feature type="region of interest" description="Disordered" evidence="5">
    <location>
        <begin position="603"/>
        <end position="643"/>
    </location>
</feature>
<feature type="transmembrane region" description="Helical" evidence="6">
    <location>
        <begin position="483"/>
        <end position="505"/>
    </location>
</feature>
<evidence type="ECO:0000256" key="1">
    <source>
        <dbReference type="ARBA" id="ARBA00004141"/>
    </source>
</evidence>
<evidence type="ECO:0000256" key="2">
    <source>
        <dbReference type="ARBA" id="ARBA00022692"/>
    </source>
</evidence>
<feature type="transmembrane region" description="Helical" evidence="6">
    <location>
        <begin position="133"/>
        <end position="152"/>
    </location>
</feature>
<feature type="compositionally biased region" description="Basic and acidic residues" evidence="5">
    <location>
        <begin position="606"/>
        <end position="620"/>
    </location>
</feature>
<feature type="transmembrane region" description="Helical" evidence="6">
    <location>
        <begin position="458"/>
        <end position="477"/>
    </location>
</feature>
<keyword evidence="2 6" id="KW-0812">Transmembrane</keyword>
<dbReference type="InParanoid" id="A0A0H2SDY0"/>
<dbReference type="InterPro" id="IPR036259">
    <property type="entry name" value="MFS_trans_sf"/>
</dbReference>
<evidence type="ECO:0000313" key="8">
    <source>
        <dbReference type="Proteomes" id="UP000053477"/>
    </source>
</evidence>
<reference evidence="7 8" key="1">
    <citation type="submission" date="2015-04" db="EMBL/GenBank/DDBJ databases">
        <title>Complete genome sequence of Schizopora paradoxa KUC8140, a cosmopolitan wood degrader in East Asia.</title>
        <authorList>
            <consortium name="DOE Joint Genome Institute"/>
            <person name="Min B."/>
            <person name="Park H."/>
            <person name="Jang Y."/>
            <person name="Kim J.-J."/>
            <person name="Kim K.H."/>
            <person name="Pangilinan J."/>
            <person name="Lipzen A."/>
            <person name="Riley R."/>
            <person name="Grigoriev I.V."/>
            <person name="Spatafora J.W."/>
            <person name="Choi I.-G."/>
        </authorList>
    </citation>
    <scope>NUCLEOTIDE SEQUENCE [LARGE SCALE GENOMIC DNA]</scope>
    <source>
        <strain evidence="7 8">KUC8140</strain>
    </source>
</reference>
<feature type="transmembrane region" description="Helical" evidence="6">
    <location>
        <begin position="576"/>
        <end position="594"/>
    </location>
</feature>
<dbReference type="AlphaFoldDB" id="A0A0H2SDY0"/>
<dbReference type="Proteomes" id="UP000053477">
    <property type="component" value="Unassembled WGS sequence"/>
</dbReference>
<keyword evidence="8" id="KW-1185">Reference proteome</keyword>
<feature type="transmembrane region" description="Helical" evidence="6">
    <location>
        <begin position="194"/>
        <end position="219"/>
    </location>
</feature>
<feature type="transmembrane region" description="Helical" evidence="6">
    <location>
        <begin position="275"/>
        <end position="295"/>
    </location>
</feature>
<evidence type="ECO:0000256" key="3">
    <source>
        <dbReference type="ARBA" id="ARBA00022989"/>
    </source>
</evidence>
<dbReference type="EMBL" id="KQ085932">
    <property type="protein sequence ID" value="KLO15251.1"/>
    <property type="molecule type" value="Genomic_DNA"/>
</dbReference>
<dbReference type="InterPro" id="IPR011701">
    <property type="entry name" value="MFS"/>
</dbReference>
<dbReference type="FunCoup" id="A0A0H2SDY0">
    <property type="interactions" value="23"/>
</dbReference>
<dbReference type="GO" id="GO:0022857">
    <property type="term" value="F:transmembrane transporter activity"/>
    <property type="evidence" value="ECO:0007669"/>
    <property type="project" value="InterPro"/>
</dbReference>
<keyword evidence="3 6" id="KW-1133">Transmembrane helix</keyword>
<dbReference type="SUPFAM" id="SSF103473">
    <property type="entry name" value="MFS general substrate transporter"/>
    <property type="match status" value="1"/>
</dbReference>
<feature type="transmembrane region" description="Helical" evidence="6">
    <location>
        <begin position="392"/>
        <end position="413"/>
    </location>
</feature>
<gene>
    <name evidence="7" type="ORF">SCHPADRAFT_871345</name>
</gene>
<organism evidence="7 8">
    <name type="scientific">Schizopora paradoxa</name>
    <dbReference type="NCBI Taxonomy" id="27342"/>
    <lineage>
        <taxon>Eukaryota</taxon>
        <taxon>Fungi</taxon>
        <taxon>Dikarya</taxon>
        <taxon>Basidiomycota</taxon>
        <taxon>Agaricomycotina</taxon>
        <taxon>Agaricomycetes</taxon>
        <taxon>Hymenochaetales</taxon>
        <taxon>Schizoporaceae</taxon>
        <taxon>Schizopora</taxon>
    </lineage>
</organism>
<dbReference type="PANTHER" id="PTHR23507">
    <property type="entry name" value="ZGC:174356"/>
    <property type="match status" value="1"/>
</dbReference>
<comment type="subcellular location">
    <subcellularLocation>
        <location evidence="1">Membrane</location>
        <topology evidence="1">Multi-pass membrane protein</topology>
    </subcellularLocation>
</comment>
<protein>
    <submittedName>
        <fullName evidence="7">MFS general substrate transporter</fullName>
    </submittedName>
</protein>
<accession>A0A0H2SDY0</accession>
<feature type="region of interest" description="Disordered" evidence="5">
    <location>
        <begin position="102"/>
        <end position="121"/>
    </location>
</feature>
<feature type="transmembrane region" description="Helical" evidence="6">
    <location>
        <begin position="231"/>
        <end position="255"/>
    </location>
</feature>
<dbReference type="PANTHER" id="PTHR23507:SF1">
    <property type="entry name" value="FI18259P1-RELATED"/>
    <property type="match status" value="1"/>
</dbReference>
<feature type="transmembrane region" description="Helical" evidence="6">
    <location>
        <begin position="164"/>
        <end position="182"/>
    </location>
</feature>
<evidence type="ECO:0000313" key="7">
    <source>
        <dbReference type="EMBL" id="KLO15251.1"/>
    </source>
</evidence>
<dbReference type="Gene3D" id="1.20.1250.20">
    <property type="entry name" value="MFS general substrate transporter like domains"/>
    <property type="match status" value="1"/>
</dbReference>
<dbReference type="Pfam" id="PF07690">
    <property type="entry name" value="MFS_1"/>
    <property type="match status" value="1"/>
</dbReference>
<dbReference type="OrthoDB" id="3026777at2759"/>
<feature type="transmembrane region" description="Helical" evidence="6">
    <location>
        <begin position="541"/>
        <end position="564"/>
    </location>
</feature>
<keyword evidence="4 6" id="KW-0472">Membrane</keyword>
<dbReference type="GO" id="GO:0016020">
    <property type="term" value="C:membrane"/>
    <property type="evidence" value="ECO:0007669"/>
    <property type="project" value="UniProtKB-SubCell"/>
</dbReference>
<evidence type="ECO:0000256" key="5">
    <source>
        <dbReference type="SAM" id="MobiDB-lite"/>
    </source>
</evidence>
<feature type="transmembrane region" description="Helical" evidence="6">
    <location>
        <begin position="36"/>
        <end position="54"/>
    </location>
</feature>
<evidence type="ECO:0000256" key="4">
    <source>
        <dbReference type="ARBA" id="ARBA00023136"/>
    </source>
</evidence>
<evidence type="ECO:0000256" key="6">
    <source>
        <dbReference type="SAM" id="Phobius"/>
    </source>
</evidence>
<feature type="transmembrane region" description="Helical" evidence="6">
    <location>
        <begin position="353"/>
        <end position="372"/>
    </location>
</feature>
<name>A0A0H2SDY0_9AGAM</name>
<sequence length="643" mass="69884">MEAERLDVVQDASEHDALLGGEDKPTKKRFYRARPLWIVPFAIVAAISRGMTTAPRVEVFTQLSCNSVHGHPYGYNHTDVSIRQPELHSFELAHSTFHLLNETENDGDSADPTQPPSKRCLQDPAVQAGAARLQTIMMTTMGFLSAITTGWWGRYGERHGRTRVLAASTLGLMLTDLIFIVVSTRPDSMHGHKLLIVAPIIEGLLGGWSTLQAATSAYVSDCTSSGSRAHIFSRFTGVYFTGFAIGPMIGALVMSHPPPMPFVAAPTHSGHSVTAVFWVAIIAQLLNFLAAFCVLPESLEKARRKEQSSTDGNASQTFSKDQKPGFIRSLITSLDVFAPKRKIYANGRVRRDWTMTFIALALFGYLLSAGLYQLKYLYAEHVFGWDAKQLSYYITSIGGARAIYLLFIMPIIVSAFKPKPPRTEPEPSTIAGSNSNAKVVRGKPKDYLVAEMRFDLRLTYFCFAIDFVSHALVSLSSTAPTTVASLSFAGFTMLSSFGSGVVPALQSLALCIMQTEAEEEREQAAASGIATASAVMDTGSLFGAFSLLQATGQMIIGPMLFGLVYSLTVATFPKGIFVLAATFVAIALFLVMFVRTPGKKSRRRARWENEVERGRSRASKDLTGVGRGSFSSVNTDGGSGGRS</sequence>